<evidence type="ECO:0000313" key="2">
    <source>
        <dbReference type="Proteomes" id="UP000030408"/>
    </source>
</evidence>
<dbReference type="SUPFAM" id="SSF48371">
    <property type="entry name" value="ARM repeat"/>
    <property type="match status" value="1"/>
</dbReference>
<dbReference type="OrthoDB" id="2733362at2"/>
<comment type="caution">
    <text evidence="1">The sequence shown here is derived from an EMBL/GenBank/DDBJ whole genome shotgun (WGS) entry which is preliminary data.</text>
</comment>
<dbReference type="EMBL" id="JPVO01000047">
    <property type="protein sequence ID" value="KGR76126.1"/>
    <property type="molecule type" value="Genomic_DNA"/>
</dbReference>
<accession>A0A0A3HU43</accession>
<dbReference type="STRING" id="1384057.CD33_08080"/>
<evidence type="ECO:0000313" key="1">
    <source>
        <dbReference type="EMBL" id="KGR76126.1"/>
    </source>
</evidence>
<organism evidence="1 2">
    <name type="scientific">Ureibacillus sinduriensis BLB-1 = JCM 15800</name>
    <dbReference type="NCBI Taxonomy" id="1384057"/>
    <lineage>
        <taxon>Bacteria</taxon>
        <taxon>Bacillati</taxon>
        <taxon>Bacillota</taxon>
        <taxon>Bacilli</taxon>
        <taxon>Bacillales</taxon>
        <taxon>Caryophanaceae</taxon>
        <taxon>Ureibacillus</taxon>
    </lineage>
</organism>
<gene>
    <name evidence="1" type="ORF">CD33_08080</name>
</gene>
<dbReference type="InterPro" id="IPR016024">
    <property type="entry name" value="ARM-type_fold"/>
</dbReference>
<dbReference type="InterPro" id="IPR011989">
    <property type="entry name" value="ARM-like"/>
</dbReference>
<dbReference type="eggNOG" id="COG1413">
    <property type="taxonomic scope" value="Bacteria"/>
</dbReference>
<dbReference type="RefSeq" id="WP_036199771.1">
    <property type="nucleotide sequence ID" value="NZ_AVCY01000009.1"/>
</dbReference>
<evidence type="ECO:0008006" key="3">
    <source>
        <dbReference type="Google" id="ProtNLM"/>
    </source>
</evidence>
<proteinExistence type="predicted"/>
<reference evidence="1 2" key="1">
    <citation type="submission" date="2014-02" db="EMBL/GenBank/DDBJ databases">
        <title>Draft genome sequence of Lysinibacillus sinduriensis JCM 15800.</title>
        <authorList>
            <person name="Zhang F."/>
            <person name="Wang G."/>
            <person name="Zhang L."/>
        </authorList>
    </citation>
    <scope>NUCLEOTIDE SEQUENCE [LARGE SCALE GENOMIC DNA]</scope>
    <source>
        <strain evidence="1 2">JCM 15800</strain>
    </source>
</reference>
<sequence length="209" mass="23644">MTVLTRLASQLDRKDERPNIELARELMESNNIAGIQEIIENLAGRNQKIKSDCVKVAYEIGKEKPELICDYAEIFIDLLKSPNNRLVWGAMQVLSTIAEISAITLMKHVHTIKHAVKTGTVITTDKGILTLAKLAAVNEYNHDAIFPFLLGHLNTCRTKEIPQHAESILLAVADDETKVQFLNVLKEREPYMTKPQARRIQKIYSQLKV</sequence>
<dbReference type="Proteomes" id="UP000030408">
    <property type="component" value="Unassembled WGS sequence"/>
</dbReference>
<protein>
    <recommendedName>
        <fullName evidence="3">HEAT repeat domain-containing protein</fullName>
    </recommendedName>
</protein>
<keyword evidence="2" id="KW-1185">Reference proteome</keyword>
<name>A0A0A3HU43_9BACL</name>
<dbReference type="Gene3D" id="1.25.10.10">
    <property type="entry name" value="Leucine-rich Repeat Variant"/>
    <property type="match status" value="1"/>
</dbReference>
<dbReference type="AlphaFoldDB" id="A0A0A3HU43"/>